<proteinExistence type="predicted"/>
<comment type="caution">
    <text evidence="2">The sequence shown here is derived from an EMBL/GenBank/DDBJ whole genome shotgun (WGS) entry which is preliminary data.</text>
</comment>
<feature type="signal peptide" evidence="1">
    <location>
        <begin position="1"/>
        <end position="20"/>
    </location>
</feature>
<accession>A0A9P8XS95</accession>
<evidence type="ECO:0000313" key="3">
    <source>
        <dbReference type="Proteomes" id="UP000756346"/>
    </source>
</evidence>
<dbReference type="AlphaFoldDB" id="A0A9P8XS95"/>
<feature type="chain" id="PRO_5040165755" description="Secreted protein" evidence="1">
    <location>
        <begin position="21"/>
        <end position="96"/>
    </location>
</feature>
<name>A0A9P8XS95_9PEZI</name>
<keyword evidence="1" id="KW-0732">Signal</keyword>
<reference evidence="2" key="1">
    <citation type="journal article" date="2021" name="Nat. Commun.">
        <title>Genetic determinants of endophytism in the Arabidopsis root mycobiome.</title>
        <authorList>
            <person name="Mesny F."/>
            <person name="Miyauchi S."/>
            <person name="Thiergart T."/>
            <person name="Pickel B."/>
            <person name="Atanasova L."/>
            <person name="Karlsson M."/>
            <person name="Huettel B."/>
            <person name="Barry K.W."/>
            <person name="Haridas S."/>
            <person name="Chen C."/>
            <person name="Bauer D."/>
            <person name="Andreopoulos W."/>
            <person name="Pangilinan J."/>
            <person name="LaButti K."/>
            <person name="Riley R."/>
            <person name="Lipzen A."/>
            <person name="Clum A."/>
            <person name="Drula E."/>
            <person name="Henrissat B."/>
            <person name="Kohler A."/>
            <person name="Grigoriev I.V."/>
            <person name="Martin F.M."/>
            <person name="Hacquard S."/>
        </authorList>
    </citation>
    <scope>NUCLEOTIDE SEQUENCE</scope>
    <source>
        <strain evidence="2">MPI-CAGE-CH-0230</strain>
    </source>
</reference>
<keyword evidence="3" id="KW-1185">Reference proteome</keyword>
<gene>
    <name evidence="2" type="ORF">B0I36DRAFT_338755</name>
</gene>
<dbReference type="RefSeq" id="XP_046005434.1">
    <property type="nucleotide sequence ID" value="XM_046155809.1"/>
</dbReference>
<evidence type="ECO:0000256" key="1">
    <source>
        <dbReference type="SAM" id="SignalP"/>
    </source>
</evidence>
<dbReference type="GeneID" id="70185355"/>
<protein>
    <recommendedName>
        <fullName evidence="4">Secreted protein</fullName>
    </recommendedName>
</protein>
<dbReference type="EMBL" id="JAGTJQ010000013">
    <property type="protein sequence ID" value="KAH7014467.1"/>
    <property type="molecule type" value="Genomic_DNA"/>
</dbReference>
<dbReference type="Proteomes" id="UP000756346">
    <property type="component" value="Unassembled WGS sequence"/>
</dbReference>
<sequence>MRRRRMVALVVVLVLVLAKGEDVVLAVEVLELVLDLVERVPERHVVRGKSGWTCIVLSCPRLVFVFVWTLDVADGQPVVCLLPRECELLTAVGIVT</sequence>
<evidence type="ECO:0008006" key="4">
    <source>
        <dbReference type="Google" id="ProtNLM"/>
    </source>
</evidence>
<organism evidence="2 3">
    <name type="scientific">Microdochium trichocladiopsis</name>
    <dbReference type="NCBI Taxonomy" id="1682393"/>
    <lineage>
        <taxon>Eukaryota</taxon>
        <taxon>Fungi</taxon>
        <taxon>Dikarya</taxon>
        <taxon>Ascomycota</taxon>
        <taxon>Pezizomycotina</taxon>
        <taxon>Sordariomycetes</taxon>
        <taxon>Xylariomycetidae</taxon>
        <taxon>Xylariales</taxon>
        <taxon>Microdochiaceae</taxon>
        <taxon>Microdochium</taxon>
    </lineage>
</organism>
<evidence type="ECO:0000313" key="2">
    <source>
        <dbReference type="EMBL" id="KAH7014467.1"/>
    </source>
</evidence>